<dbReference type="InterPro" id="IPR057744">
    <property type="entry name" value="OTAase-like"/>
</dbReference>
<comment type="caution">
    <text evidence="3">The sequence shown here is derived from an EMBL/GenBank/DDBJ whole genome shotgun (WGS) entry which is preliminary data.</text>
</comment>
<feature type="chain" id="PRO_5020471246" evidence="1">
    <location>
        <begin position="30"/>
        <end position="435"/>
    </location>
</feature>
<evidence type="ECO:0000313" key="4">
    <source>
        <dbReference type="Proteomes" id="UP000294829"/>
    </source>
</evidence>
<dbReference type="PANTHER" id="PTHR43135:SF3">
    <property type="entry name" value="ALPHA-D-RIBOSE 1-METHYLPHOSPHONATE 5-TRIPHOSPHATE DIPHOSPHATASE"/>
    <property type="match status" value="1"/>
</dbReference>
<dbReference type="OrthoDB" id="9782972at2"/>
<keyword evidence="4" id="KW-1185">Reference proteome</keyword>
<dbReference type="SUPFAM" id="SSF51338">
    <property type="entry name" value="Composite domain of metallo-dependent hydrolases"/>
    <property type="match status" value="2"/>
</dbReference>
<dbReference type="InterPro" id="IPR051781">
    <property type="entry name" value="Metallo-dep_Hydrolase"/>
</dbReference>
<dbReference type="PANTHER" id="PTHR43135">
    <property type="entry name" value="ALPHA-D-RIBOSE 1-METHYLPHOSPHONATE 5-TRIPHOSPHATE DIPHOSPHATASE"/>
    <property type="match status" value="1"/>
</dbReference>
<sequence length="435" mass="46383">MLNFTLSRRFIQIASLLLGTSLITIAAAAAEESITVVTADKMLDVTKGTLIDHPQITIRNGRITAVERVGAAIPAGAIKIDLAGMTLMPGFIDMHVHLTGDPHYGGYRGLEFTDNFWTVVGVANAKKTLEAGFTTVRNVGSSNYDDVALKQGIEEHQIPGPRIVPATYAIGATGGHCDATEFPPSISVPTPAVANGPEEIRATVRKLRKYGAEVIKFCATGGVFSKTDSVSGQQYSLIEMKALVDESHMLGLRVAVHAHGADGIKDAIRAGADTIEHASLADDEAITLAKQHGTWFSMDIYDDDYILAEGAKNGTFAESLEKERMIGLKQRQNFKAALKAGVKMVFGTDAGIYPHGDNAKQFKTMVDWGMTPVQAIQAATLNAAQALGRTADVGAIEVGRYGDLVAVKGDPLSNVTLLQSLDFVMKGGEIVKETK</sequence>
<dbReference type="SUPFAM" id="SSF51556">
    <property type="entry name" value="Metallo-dependent hydrolases"/>
    <property type="match status" value="1"/>
</dbReference>
<accession>A0A4R5W340</accession>
<dbReference type="EMBL" id="SMYL01000002">
    <property type="protein sequence ID" value="TDK67149.1"/>
    <property type="molecule type" value="Genomic_DNA"/>
</dbReference>
<organism evidence="3 4">
    <name type="scientific">Sapientia aquatica</name>
    <dbReference type="NCBI Taxonomy" id="1549640"/>
    <lineage>
        <taxon>Bacteria</taxon>
        <taxon>Pseudomonadati</taxon>
        <taxon>Pseudomonadota</taxon>
        <taxon>Betaproteobacteria</taxon>
        <taxon>Burkholderiales</taxon>
        <taxon>Oxalobacteraceae</taxon>
        <taxon>Sapientia</taxon>
    </lineage>
</organism>
<evidence type="ECO:0000256" key="1">
    <source>
        <dbReference type="SAM" id="SignalP"/>
    </source>
</evidence>
<gene>
    <name evidence="3" type="ORF">E2I14_05135</name>
</gene>
<name>A0A4R5W340_9BURK</name>
<dbReference type="RefSeq" id="WP_133326109.1">
    <property type="nucleotide sequence ID" value="NZ_SMYL01000002.1"/>
</dbReference>
<dbReference type="CDD" id="cd01299">
    <property type="entry name" value="Met_dep_hydrolase_A"/>
    <property type="match status" value="1"/>
</dbReference>
<keyword evidence="3" id="KW-0378">Hydrolase</keyword>
<reference evidence="3 4" key="1">
    <citation type="submission" date="2019-03" db="EMBL/GenBank/DDBJ databases">
        <title>Sapientia aquatica gen. nov., sp. nov., isolated from a crater lake.</title>
        <authorList>
            <person name="Felfoldi T."/>
            <person name="Szabo A."/>
            <person name="Toth E."/>
            <person name="Schumann P."/>
            <person name="Keki Z."/>
            <person name="Marialigeti K."/>
            <person name="Mathe I."/>
        </authorList>
    </citation>
    <scope>NUCLEOTIDE SEQUENCE [LARGE SCALE GENOMIC DNA]</scope>
    <source>
        <strain evidence="3 4">SA-152</strain>
    </source>
</reference>
<dbReference type="Gene3D" id="2.30.40.10">
    <property type="entry name" value="Urease, subunit C, domain 1"/>
    <property type="match status" value="1"/>
</dbReference>
<dbReference type="Proteomes" id="UP000294829">
    <property type="component" value="Unassembled WGS sequence"/>
</dbReference>
<dbReference type="GO" id="GO:0016810">
    <property type="term" value="F:hydrolase activity, acting on carbon-nitrogen (but not peptide) bonds"/>
    <property type="evidence" value="ECO:0007669"/>
    <property type="project" value="InterPro"/>
</dbReference>
<dbReference type="InterPro" id="IPR011059">
    <property type="entry name" value="Metal-dep_hydrolase_composite"/>
</dbReference>
<keyword evidence="1" id="KW-0732">Signal</keyword>
<dbReference type="InterPro" id="IPR006680">
    <property type="entry name" value="Amidohydro-rel"/>
</dbReference>
<feature type="domain" description="Amidohydrolase-related" evidence="2">
    <location>
        <begin position="86"/>
        <end position="431"/>
    </location>
</feature>
<dbReference type="Gene3D" id="3.20.20.140">
    <property type="entry name" value="Metal-dependent hydrolases"/>
    <property type="match status" value="1"/>
</dbReference>
<dbReference type="Pfam" id="PF01979">
    <property type="entry name" value="Amidohydro_1"/>
    <property type="match status" value="1"/>
</dbReference>
<evidence type="ECO:0000259" key="2">
    <source>
        <dbReference type="Pfam" id="PF01979"/>
    </source>
</evidence>
<dbReference type="InterPro" id="IPR032466">
    <property type="entry name" value="Metal_Hydrolase"/>
</dbReference>
<dbReference type="AlphaFoldDB" id="A0A4R5W340"/>
<proteinExistence type="predicted"/>
<protein>
    <submittedName>
        <fullName evidence="3">Amidohydrolase family protein</fullName>
    </submittedName>
</protein>
<evidence type="ECO:0000313" key="3">
    <source>
        <dbReference type="EMBL" id="TDK67149.1"/>
    </source>
</evidence>
<feature type="signal peptide" evidence="1">
    <location>
        <begin position="1"/>
        <end position="29"/>
    </location>
</feature>